<dbReference type="Gene3D" id="3.90.79.10">
    <property type="entry name" value="Nucleoside Triphosphate Pyrophosphohydrolase"/>
    <property type="match status" value="1"/>
</dbReference>
<sequence length="899" mass="100577">VVPSTSKSGPKPVRKRALSKDEDVTKPKRRRRGRKPMAAKAADKGAVKRKKGRPRLKPLREEGVLQSSATDTTCSTPRFRGPYVQVRGNGVACVINTPQTEEDGEKGKGRLHSHASNERRKIRGLHVSTLSTKYDADTTDATWMCVFCKFGPHKMGLGDLFGPYTVSTTCEDFQLSQVEPSMDDFKSKRTKSTMIQRNPNSLPVVAAQTANADSGASTSGVKKKKKSLPDGATEAFPDIFVGMGRLSDDALEVWLHEDCIVWAPGVHIIGSRLVGLEAAVWGGSRHHCILCGKNGATIGCLERGCNEMIHVPCARQSNWQLSDEDFKSYCNKHASEGSSETDSNSIEVRFMCFGRPGVVFGYFVLTKKSKKTWLDNVKKKKEKWDLLAGVLVERLPVIGKSLSPIESKYQKMLDDMEFEQSLLCDHEMRHRKDKVLAERLKKGLDVDMDDAVSKQTAQDFEDACDEELKNFKFTERITEADRKKDFMSTQRKLEDSLILLVEQLVGEKKIFLLPQGIRQEGETMRQTADRVIREVCGEKLNVQVYGNAPVGFYKYKYPVNQRKETIGAKVFFFRAAHVTGNLEKSTKGKFLWHSKEEIEGKLPPEYYKNSLGHIMAVRVINDEIHFQAELSAAGIKLVVVDFTATWCGPCQRIAPLFEQLPGKYPKAVFLKVDVDKCSETAAAQGVSSMPTFIFYRNRQKIDRLQGADIQGLENKIRQHIGSTEDDSGEDYGQGLMELNSFISKNECECLNEADNHPLGHCLTPAGGFLQSDVDEQLIVSIAFNQPVKLHSLKIKAPTALGPKNIKLFINQPRTMDFDMAESCSSIQDLQLTEKDLDGTPIALRFVKFQNVQNIQLFVKDNQSGDDKTQIDHLGFIGMPISTTKMEDFKRVIGKKGESH</sequence>
<dbReference type="EnsemblMetazoa" id="PPAI009641-RA">
    <property type="protein sequence ID" value="PPAI009641-PA"/>
    <property type="gene ID" value="PPAI009641"/>
</dbReference>
<evidence type="ECO:0000256" key="4">
    <source>
        <dbReference type="ARBA" id="ARBA00022771"/>
    </source>
</evidence>
<dbReference type="CDD" id="cd04661">
    <property type="entry name" value="NUDIX_MRP_L46"/>
    <property type="match status" value="1"/>
</dbReference>
<dbReference type="SUPFAM" id="SSF52833">
    <property type="entry name" value="Thioredoxin-like"/>
    <property type="match status" value="1"/>
</dbReference>
<evidence type="ECO:0000313" key="15">
    <source>
        <dbReference type="Proteomes" id="UP000092462"/>
    </source>
</evidence>
<dbReference type="InterPro" id="IPR036249">
    <property type="entry name" value="Thioredoxin-like_sf"/>
</dbReference>
<dbReference type="AlphaFoldDB" id="A0A1B0DMP9"/>
<dbReference type="Gene3D" id="2.60.120.470">
    <property type="entry name" value="PITH domain"/>
    <property type="match status" value="1"/>
</dbReference>
<protein>
    <recommendedName>
        <fullName evidence="11">Large ribosomal subunit protein mL46</fullName>
    </recommendedName>
    <alternativeName>
        <fullName evidence="12">39S ribosomal protein L46, mitochondrial</fullName>
    </alternativeName>
</protein>
<comment type="subcellular location">
    <subcellularLocation>
        <location evidence="1">Mitochondrion</location>
    </subcellularLocation>
</comment>
<feature type="compositionally biased region" description="Basic residues" evidence="13">
    <location>
        <begin position="27"/>
        <end position="37"/>
    </location>
</feature>
<evidence type="ECO:0000256" key="9">
    <source>
        <dbReference type="ARBA" id="ARBA00023157"/>
    </source>
</evidence>
<organism evidence="14 15">
    <name type="scientific">Phlebotomus papatasi</name>
    <name type="common">Sandfly</name>
    <dbReference type="NCBI Taxonomy" id="29031"/>
    <lineage>
        <taxon>Eukaryota</taxon>
        <taxon>Metazoa</taxon>
        <taxon>Ecdysozoa</taxon>
        <taxon>Arthropoda</taxon>
        <taxon>Hexapoda</taxon>
        <taxon>Insecta</taxon>
        <taxon>Pterygota</taxon>
        <taxon>Neoptera</taxon>
        <taxon>Endopterygota</taxon>
        <taxon>Diptera</taxon>
        <taxon>Nematocera</taxon>
        <taxon>Psychodoidea</taxon>
        <taxon>Psychodidae</taxon>
        <taxon>Phlebotomus</taxon>
        <taxon>Phlebotomus</taxon>
    </lineage>
</organism>
<dbReference type="InterPro" id="IPR033650">
    <property type="entry name" value="Ribosomal_mL46_NUDIX"/>
</dbReference>
<feature type="compositionally biased region" description="Polar residues" evidence="13">
    <location>
        <begin position="210"/>
        <end position="220"/>
    </location>
</feature>
<dbReference type="GO" id="GO:0005743">
    <property type="term" value="C:mitochondrial inner membrane"/>
    <property type="evidence" value="ECO:0007669"/>
    <property type="project" value="UniProtKB-ARBA"/>
</dbReference>
<accession>A0A1B0DMP9</accession>
<keyword evidence="10" id="KW-0687">Ribonucleoprotein</keyword>
<dbReference type="VEuPathDB" id="VectorBase:PPAI009641"/>
<keyword evidence="4" id="KW-0863">Zinc-finger</keyword>
<evidence type="ECO:0000256" key="3">
    <source>
        <dbReference type="ARBA" id="ARBA00022723"/>
    </source>
</evidence>
<dbReference type="VEuPathDB" id="VectorBase:PPAPM1_003094"/>
<reference evidence="14" key="1">
    <citation type="submission" date="2022-08" db="UniProtKB">
        <authorList>
            <consortium name="EnsemblMetazoa"/>
        </authorList>
    </citation>
    <scope>IDENTIFICATION</scope>
    <source>
        <strain evidence="14">Israel</strain>
    </source>
</reference>
<dbReference type="InterPro" id="IPR013766">
    <property type="entry name" value="Thioredoxin_domain"/>
</dbReference>
<dbReference type="PROSITE" id="PS51532">
    <property type="entry name" value="PITH"/>
    <property type="match status" value="1"/>
</dbReference>
<evidence type="ECO:0000256" key="10">
    <source>
        <dbReference type="ARBA" id="ARBA00023274"/>
    </source>
</evidence>
<dbReference type="Pfam" id="PF13771">
    <property type="entry name" value="zf-HC5HC2H"/>
    <property type="match status" value="1"/>
</dbReference>
<evidence type="ECO:0000256" key="11">
    <source>
        <dbReference type="ARBA" id="ARBA00035190"/>
    </source>
</evidence>
<keyword evidence="15" id="KW-1185">Reference proteome</keyword>
<feature type="region of interest" description="Disordered" evidence="13">
    <location>
        <begin position="1"/>
        <end position="73"/>
    </location>
</feature>
<dbReference type="CDD" id="cd02947">
    <property type="entry name" value="TRX_family"/>
    <property type="match status" value="1"/>
</dbReference>
<dbReference type="FunFam" id="3.90.79.10:FF:000018">
    <property type="entry name" value="39S ribosomal protein L46, mitochondrial"/>
    <property type="match status" value="1"/>
</dbReference>
<feature type="region of interest" description="Disordered" evidence="13">
    <location>
        <begin position="210"/>
        <end position="229"/>
    </location>
</feature>
<dbReference type="GO" id="GO:0005840">
    <property type="term" value="C:ribosome"/>
    <property type="evidence" value="ECO:0007669"/>
    <property type="project" value="UniProtKB-KW"/>
</dbReference>
<proteinExistence type="inferred from homology"/>
<dbReference type="VEuPathDB" id="VectorBase:PPAPM1_001548"/>
<dbReference type="EMBL" id="AJVK01007069">
    <property type="status" value="NOT_ANNOTATED_CDS"/>
    <property type="molecule type" value="Genomic_DNA"/>
</dbReference>
<evidence type="ECO:0000256" key="6">
    <source>
        <dbReference type="ARBA" id="ARBA00022946"/>
    </source>
</evidence>
<dbReference type="InterPro" id="IPR034732">
    <property type="entry name" value="EPHD"/>
</dbReference>
<dbReference type="PROSITE" id="PS51352">
    <property type="entry name" value="THIOREDOXIN_2"/>
    <property type="match status" value="1"/>
</dbReference>
<keyword evidence="9" id="KW-1015">Disulfide bond</keyword>
<keyword evidence="6" id="KW-0809">Transit peptide</keyword>
<evidence type="ECO:0000256" key="2">
    <source>
        <dbReference type="ARBA" id="ARBA00009070"/>
    </source>
</evidence>
<dbReference type="EMBL" id="AJVK01007068">
    <property type="status" value="NOT_ANNOTATED_CDS"/>
    <property type="molecule type" value="Genomic_DNA"/>
</dbReference>
<name>A0A1B0DMP9_PHLPP</name>
<evidence type="ECO:0000256" key="7">
    <source>
        <dbReference type="ARBA" id="ARBA00022980"/>
    </source>
</evidence>
<dbReference type="Gene3D" id="3.40.30.10">
    <property type="entry name" value="Glutaredoxin"/>
    <property type="match status" value="1"/>
</dbReference>
<dbReference type="SUPFAM" id="SSF49785">
    <property type="entry name" value="Galactose-binding domain-like"/>
    <property type="match status" value="1"/>
</dbReference>
<dbReference type="Pfam" id="PF00085">
    <property type="entry name" value="Thioredoxin"/>
    <property type="match status" value="1"/>
</dbReference>
<keyword evidence="5" id="KW-0862">Zinc</keyword>
<dbReference type="InterPro" id="IPR010400">
    <property type="entry name" value="PITH_dom"/>
</dbReference>
<dbReference type="InterPro" id="IPR017937">
    <property type="entry name" value="Thioredoxin_CS"/>
</dbReference>
<evidence type="ECO:0000256" key="1">
    <source>
        <dbReference type="ARBA" id="ARBA00004173"/>
    </source>
</evidence>
<dbReference type="Proteomes" id="UP000092462">
    <property type="component" value="Unassembled WGS sequence"/>
</dbReference>
<keyword evidence="3" id="KW-0479">Metal-binding</keyword>
<dbReference type="GO" id="GO:0008270">
    <property type="term" value="F:zinc ion binding"/>
    <property type="evidence" value="ECO:0007669"/>
    <property type="project" value="UniProtKB-KW"/>
</dbReference>
<dbReference type="Pfam" id="PF11788">
    <property type="entry name" value="MRP-L46"/>
    <property type="match status" value="1"/>
</dbReference>
<dbReference type="InterPro" id="IPR015797">
    <property type="entry name" value="NUDIX_hydrolase-like_dom_sf"/>
</dbReference>
<dbReference type="PRINTS" id="PR00421">
    <property type="entry name" value="THIOREDOXIN"/>
</dbReference>
<dbReference type="PROSITE" id="PS00194">
    <property type="entry name" value="THIOREDOXIN_1"/>
    <property type="match status" value="1"/>
</dbReference>
<dbReference type="Gene3D" id="3.30.40.10">
    <property type="entry name" value="Zinc/RING finger domain, C3HC4 (zinc finger)"/>
    <property type="match status" value="1"/>
</dbReference>
<dbReference type="InterPro" id="IPR021757">
    <property type="entry name" value="Ribosomal_mL46_N"/>
</dbReference>
<dbReference type="SUPFAM" id="SSF55811">
    <property type="entry name" value="Nudix"/>
    <property type="match status" value="1"/>
</dbReference>
<dbReference type="InterPro" id="IPR008979">
    <property type="entry name" value="Galactose-bd-like_sf"/>
</dbReference>
<evidence type="ECO:0000256" key="5">
    <source>
        <dbReference type="ARBA" id="ARBA00022833"/>
    </source>
</evidence>
<comment type="similarity">
    <text evidence="2">Belongs to the mitochondrion-specific ribosomal protein mL46 family.</text>
</comment>
<dbReference type="InterPro" id="IPR013083">
    <property type="entry name" value="Znf_RING/FYVE/PHD"/>
</dbReference>
<keyword evidence="8" id="KW-0496">Mitochondrion</keyword>
<feature type="compositionally biased region" description="Basic residues" evidence="13">
    <location>
        <begin position="47"/>
        <end position="57"/>
    </location>
</feature>
<dbReference type="GO" id="GO:1990904">
    <property type="term" value="C:ribonucleoprotein complex"/>
    <property type="evidence" value="ECO:0007669"/>
    <property type="project" value="UniProtKB-KW"/>
</dbReference>
<evidence type="ECO:0000256" key="8">
    <source>
        <dbReference type="ARBA" id="ARBA00023128"/>
    </source>
</evidence>
<dbReference type="FunFam" id="3.40.30.10:FF:000245">
    <property type="entry name" value="Thioredoxin"/>
    <property type="match status" value="1"/>
</dbReference>
<keyword evidence="7" id="KW-0689">Ribosomal protein</keyword>
<dbReference type="PROSITE" id="PS51805">
    <property type="entry name" value="EPHD"/>
    <property type="match status" value="1"/>
</dbReference>
<evidence type="ECO:0000313" key="14">
    <source>
        <dbReference type="EnsemblMetazoa" id="PPAI009641-PA"/>
    </source>
</evidence>
<dbReference type="PANTHER" id="PTHR46115">
    <property type="entry name" value="THIOREDOXIN-LIKE PROTEIN 1"/>
    <property type="match status" value="1"/>
</dbReference>
<dbReference type="VEuPathDB" id="VectorBase:PPAPM1_005846"/>
<dbReference type="InterPro" id="IPR037047">
    <property type="entry name" value="PITH_dom_sf"/>
</dbReference>
<dbReference type="Pfam" id="PF06201">
    <property type="entry name" value="PITH"/>
    <property type="match status" value="1"/>
</dbReference>
<evidence type="ECO:0000256" key="13">
    <source>
        <dbReference type="SAM" id="MobiDB-lite"/>
    </source>
</evidence>
<evidence type="ECO:0000256" key="12">
    <source>
        <dbReference type="ARBA" id="ARBA00035534"/>
    </source>
</evidence>